<reference evidence="2" key="1">
    <citation type="submission" date="2021-02" db="EMBL/GenBank/DDBJ databases">
        <authorList>
            <person name="Dougan E. K."/>
            <person name="Rhodes N."/>
            <person name="Thang M."/>
            <person name="Chan C."/>
        </authorList>
    </citation>
    <scope>NUCLEOTIDE SEQUENCE</scope>
</reference>
<dbReference type="OrthoDB" id="103349at2759"/>
<comment type="caution">
    <text evidence="2">The sequence shown here is derived from an EMBL/GenBank/DDBJ whole genome shotgun (WGS) entry which is preliminary data.</text>
</comment>
<evidence type="ECO:0008006" key="6">
    <source>
        <dbReference type="Google" id="ProtNLM"/>
    </source>
</evidence>
<keyword evidence="5" id="KW-1185">Reference proteome</keyword>
<evidence type="ECO:0000313" key="2">
    <source>
        <dbReference type="EMBL" id="CAE8646383.1"/>
    </source>
</evidence>
<dbReference type="SUPFAM" id="SSF53649">
    <property type="entry name" value="Alkaline phosphatase-like"/>
    <property type="match status" value="1"/>
</dbReference>
<dbReference type="Gene3D" id="3.40.720.10">
    <property type="entry name" value="Alkaline Phosphatase, subunit A"/>
    <property type="match status" value="1"/>
</dbReference>
<dbReference type="Proteomes" id="UP000654075">
    <property type="component" value="Unassembled WGS sequence"/>
</dbReference>
<dbReference type="EMBL" id="CAJNNV010010887">
    <property type="protein sequence ID" value="CAE8599193.1"/>
    <property type="molecule type" value="Genomic_DNA"/>
</dbReference>
<dbReference type="AlphaFoldDB" id="A0A813I6Y4"/>
<protein>
    <recommendedName>
        <fullName evidence="6">Sulfatase N-terminal domain-containing protein</fullName>
    </recommendedName>
</protein>
<organism evidence="2 4">
    <name type="scientific">Polarella glacialis</name>
    <name type="common">Dinoflagellate</name>
    <dbReference type="NCBI Taxonomy" id="89957"/>
    <lineage>
        <taxon>Eukaryota</taxon>
        <taxon>Sar</taxon>
        <taxon>Alveolata</taxon>
        <taxon>Dinophyceae</taxon>
        <taxon>Suessiales</taxon>
        <taxon>Suessiaceae</taxon>
        <taxon>Polarella</taxon>
    </lineage>
</organism>
<proteinExistence type="predicted"/>
<evidence type="ECO:0000313" key="5">
    <source>
        <dbReference type="Proteomes" id="UP000654075"/>
    </source>
</evidence>
<dbReference type="Proteomes" id="UP000626109">
    <property type="component" value="Unassembled WGS sequence"/>
</dbReference>
<evidence type="ECO:0000313" key="4">
    <source>
        <dbReference type="Proteomes" id="UP000626109"/>
    </source>
</evidence>
<dbReference type="InterPro" id="IPR017850">
    <property type="entry name" value="Alkaline_phosphatase_core_sf"/>
</dbReference>
<sequence>MVSEVDFAGGAMLDLLKEKGIEDNTLVLVTSDNGPYFEFAFTFCLENCRNQVPNPGKPKNLAVVAFSPGILSLCPDLCREARARSSRAVCEFQVFADGQARSQLAH</sequence>
<name>A0A813I6Y4_POLGL</name>
<dbReference type="EMBL" id="CAJNNW010023573">
    <property type="protein sequence ID" value="CAE8670867.1"/>
    <property type="molecule type" value="Genomic_DNA"/>
</dbReference>
<dbReference type="EMBL" id="CAJNNW010004392">
    <property type="protein sequence ID" value="CAE8646383.1"/>
    <property type="molecule type" value="Genomic_DNA"/>
</dbReference>
<evidence type="ECO:0000313" key="1">
    <source>
        <dbReference type="EMBL" id="CAE8599193.1"/>
    </source>
</evidence>
<accession>A0A813I6Y4</accession>
<gene>
    <name evidence="1" type="ORF">PGLA1383_LOCUS17557</name>
    <name evidence="3" type="ORF">PGLA2088_LOCUS17580</name>
    <name evidence="2" type="ORF">PGLA2088_LOCUS4759</name>
</gene>
<evidence type="ECO:0000313" key="3">
    <source>
        <dbReference type="EMBL" id="CAE8670867.1"/>
    </source>
</evidence>